<feature type="region of interest" description="Disordered" evidence="1">
    <location>
        <begin position="45"/>
        <end position="67"/>
    </location>
</feature>
<protein>
    <submittedName>
        <fullName evidence="3">Uncharacterized protein</fullName>
    </submittedName>
</protein>
<evidence type="ECO:0000313" key="3">
    <source>
        <dbReference type="EMBL" id="CRK24755.1"/>
    </source>
</evidence>
<reference evidence="4 5" key="1">
    <citation type="submission" date="2015-05" db="EMBL/GenBank/DDBJ databases">
        <authorList>
            <person name="Fogelqvist Johan"/>
        </authorList>
    </citation>
    <scope>NUCLEOTIDE SEQUENCE [LARGE SCALE GENOMIC DNA]</scope>
    <source>
        <strain evidence="2">VL1</strain>
        <strain evidence="3">VL2</strain>
    </source>
</reference>
<dbReference type="EMBL" id="CVQI01016669">
    <property type="protein sequence ID" value="CRK24755.1"/>
    <property type="molecule type" value="Genomic_DNA"/>
</dbReference>
<dbReference type="AlphaFoldDB" id="A0A0G4LT35"/>
<feature type="compositionally biased region" description="Polar residues" evidence="1">
    <location>
        <begin position="45"/>
        <end position="61"/>
    </location>
</feature>
<organism evidence="3 5">
    <name type="scientific">Verticillium longisporum</name>
    <name type="common">Verticillium dahliae var. longisporum</name>
    <dbReference type="NCBI Taxonomy" id="100787"/>
    <lineage>
        <taxon>Eukaryota</taxon>
        <taxon>Fungi</taxon>
        <taxon>Dikarya</taxon>
        <taxon>Ascomycota</taxon>
        <taxon>Pezizomycotina</taxon>
        <taxon>Sordariomycetes</taxon>
        <taxon>Hypocreomycetidae</taxon>
        <taxon>Glomerellales</taxon>
        <taxon>Plectosphaerellaceae</taxon>
        <taxon>Verticillium</taxon>
    </lineage>
</organism>
<name>A0A0G4LT35_VERLO</name>
<dbReference type="EMBL" id="CVQH01012336">
    <property type="protein sequence ID" value="CRK21187.1"/>
    <property type="molecule type" value="Genomic_DNA"/>
</dbReference>
<dbReference type="Proteomes" id="UP000045706">
    <property type="component" value="Unassembled WGS sequence"/>
</dbReference>
<keyword evidence="4" id="KW-1185">Reference proteome</keyword>
<accession>A0A0G4LT35</accession>
<evidence type="ECO:0000256" key="1">
    <source>
        <dbReference type="SAM" id="MobiDB-lite"/>
    </source>
</evidence>
<gene>
    <name evidence="2" type="ORF">BN1708_013020</name>
    <name evidence="3" type="ORF">BN1723_013380</name>
</gene>
<sequence>MCPNDDAVKNGLDIGIFLSERLLFLSMTNPRLKLTVVILPEATDGTKSNSRSTLMLTNQTEAKIRGD</sequence>
<evidence type="ECO:0000313" key="2">
    <source>
        <dbReference type="EMBL" id="CRK21187.1"/>
    </source>
</evidence>
<dbReference type="Proteomes" id="UP000044602">
    <property type="component" value="Unassembled WGS sequence"/>
</dbReference>
<proteinExistence type="predicted"/>
<evidence type="ECO:0000313" key="4">
    <source>
        <dbReference type="Proteomes" id="UP000044602"/>
    </source>
</evidence>
<evidence type="ECO:0000313" key="5">
    <source>
        <dbReference type="Proteomes" id="UP000045706"/>
    </source>
</evidence>